<comment type="subcellular location">
    <subcellularLocation>
        <location evidence="1">Cell membrane</location>
        <topology evidence="1">Multi-pass membrane protein</topology>
    </subcellularLocation>
</comment>
<evidence type="ECO:0000256" key="3">
    <source>
        <dbReference type="ARBA" id="ARBA00022475"/>
    </source>
</evidence>
<dbReference type="Gene3D" id="1.10.1760.20">
    <property type="match status" value="1"/>
</dbReference>
<evidence type="ECO:0000256" key="6">
    <source>
        <dbReference type="ARBA" id="ARBA00023136"/>
    </source>
</evidence>
<dbReference type="PANTHER" id="PTHR34229">
    <property type="entry name" value="METAL TRANSPORT PROTEIN HI_1621-RELATED"/>
    <property type="match status" value="1"/>
</dbReference>
<accession>A0ABN6M5U2</accession>
<dbReference type="InterPro" id="IPR002751">
    <property type="entry name" value="CbiM/NikMN"/>
</dbReference>
<dbReference type="Pfam" id="PF01891">
    <property type="entry name" value="CbiM"/>
    <property type="match status" value="1"/>
</dbReference>
<dbReference type="PANTHER" id="PTHR34229:SF1">
    <property type="entry name" value="METAL TRANSPORT PROTEIN HI_1621-RELATED"/>
    <property type="match status" value="1"/>
</dbReference>
<dbReference type="NCBIfam" id="NF004904">
    <property type="entry name" value="PRK06265.1-4"/>
    <property type="match status" value="1"/>
</dbReference>
<dbReference type="RefSeq" id="WP_284153559.1">
    <property type="nucleotide sequence ID" value="NZ_AP025516.1"/>
</dbReference>
<evidence type="ECO:0000313" key="8">
    <source>
        <dbReference type="EMBL" id="BDD86472.1"/>
    </source>
</evidence>
<evidence type="ECO:0000256" key="2">
    <source>
        <dbReference type="ARBA" id="ARBA00022448"/>
    </source>
</evidence>
<evidence type="ECO:0000313" key="9">
    <source>
        <dbReference type="Proteomes" id="UP000830055"/>
    </source>
</evidence>
<feature type="transmembrane region" description="Helical" evidence="7">
    <location>
        <begin position="35"/>
        <end position="56"/>
    </location>
</feature>
<keyword evidence="5 7" id="KW-1133">Transmembrane helix</keyword>
<dbReference type="Proteomes" id="UP000830055">
    <property type="component" value="Chromosome"/>
</dbReference>
<protein>
    <submittedName>
        <fullName evidence="8">Cobalt transporter CbiM</fullName>
    </submittedName>
</protein>
<proteinExistence type="predicted"/>
<keyword evidence="3" id="KW-1003">Cell membrane</keyword>
<dbReference type="EMBL" id="AP025516">
    <property type="protein sequence ID" value="BDD86472.1"/>
    <property type="molecule type" value="Genomic_DNA"/>
</dbReference>
<feature type="transmembrane region" description="Helical" evidence="7">
    <location>
        <begin position="130"/>
        <end position="154"/>
    </location>
</feature>
<feature type="transmembrane region" description="Helical" evidence="7">
    <location>
        <begin position="97"/>
        <end position="118"/>
    </location>
</feature>
<dbReference type="NCBIfam" id="NF004909">
    <property type="entry name" value="PRK06265.2-5"/>
    <property type="match status" value="1"/>
</dbReference>
<keyword evidence="9" id="KW-1185">Reference proteome</keyword>
<evidence type="ECO:0000256" key="7">
    <source>
        <dbReference type="SAM" id="Phobius"/>
    </source>
</evidence>
<keyword evidence="6 7" id="KW-0472">Membrane</keyword>
<feature type="transmembrane region" description="Helical" evidence="7">
    <location>
        <begin position="7"/>
        <end position="29"/>
    </location>
</feature>
<gene>
    <name evidence="8" type="primary">cbiM</name>
    <name evidence="8" type="ORF">DPPLL_08370</name>
</gene>
<feature type="transmembrane region" description="Helical" evidence="7">
    <location>
        <begin position="166"/>
        <end position="188"/>
    </location>
</feature>
<evidence type="ECO:0000256" key="4">
    <source>
        <dbReference type="ARBA" id="ARBA00022692"/>
    </source>
</evidence>
<name>A0ABN6M5U2_9BACT</name>
<reference evidence="8 9" key="1">
    <citation type="submission" date="2022-01" db="EMBL/GenBank/DDBJ databases">
        <title>Desulfofustis limnae sp. nov., a novel mesophilic sulfate-reducing bacterium isolated from marsh soil.</title>
        <authorList>
            <person name="Watanabe M."/>
            <person name="Takahashi A."/>
            <person name="Kojima H."/>
            <person name="Fukui M."/>
        </authorList>
    </citation>
    <scope>NUCLEOTIDE SEQUENCE [LARGE SCALE GENOMIC DNA]</scope>
    <source>
        <strain evidence="8 9">PPLL</strain>
    </source>
</reference>
<organism evidence="8 9">
    <name type="scientific">Desulfofustis limnaeus</name>
    <dbReference type="NCBI Taxonomy" id="2740163"/>
    <lineage>
        <taxon>Bacteria</taxon>
        <taxon>Pseudomonadati</taxon>
        <taxon>Thermodesulfobacteriota</taxon>
        <taxon>Desulfobulbia</taxon>
        <taxon>Desulfobulbales</taxon>
        <taxon>Desulfocapsaceae</taxon>
        <taxon>Desulfofustis</taxon>
    </lineage>
</organism>
<evidence type="ECO:0000256" key="5">
    <source>
        <dbReference type="ARBA" id="ARBA00022989"/>
    </source>
</evidence>
<evidence type="ECO:0000256" key="1">
    <source>
        <dbReference type="ARBA" id="ARBA00004651"/>
    </source>
</evidence>
<keyword evidence="2" id="KW-0813">Transport</keyword>
<feature type="transmembrane region" description="Helical" evidence="7">
    <location>
        <begin position="68"/>
        <end position="91"/>
    </location>
</feature>
<sequence>MHISEGVLAAPVLIGGGALTVIGTAIGLHRLDYDRIMHTAILTAAFFVASLIHVPIGPGSIHLVLNGLLGILLGWACFPAILVALLLQAVFFQFGGLLVLGVNTFNMAAPALLCGYLVRPFLARPRGRALAGFAGGAAAILLAAVCMALSLALSDRGFLTTAQLTVAANLPIMLIEGFITMFTVTFLAKVHPDILSGGRP</sequence>
<keyword evidence="4 7" id="KW-0812">Transmembrane</keyword>
<dbReference type="NCBIfam" id="NF004905">
    <property type="entry name" value="PRK06265.1-5"/>
    <property type="match status" value="1"/>
</dbReference>